<dbReference type="AlphaFoldDB" id="A0A2P7QYE4"/>
<protein>
    <submittedName>
        <fullName evidence="1">Uncharacterized protein</fullName>
    </submittedName>
</protein>
<evidence type="ECO:0000313" key="2">
    <source>
        <dbReference type="Proteomes" id="UP000241167"/>
    </source>
</evidence>
<evidence type="ECO:0000313" key="1">
    <source>
        <dbReference type="EMBL" id="PSJ42991.1"/>
    </source>
</evidence>
<keyword evidence="2" id="KW-1185">Reference proteome</keyword>
<name>A0A2P7QYE4_9SPHN</name>
<dbReference type="RefSeq" id="WP_106511011.1">
    <property type="nucleotide sequence ID" value="NZ_PXYI01000001.1"/>
</dbReference>
<organism evidence="1 2">
    <name type="scientific">Allosphingosinicella deserti</name>
    <dbReference type="NCBI Taxonomy" id="2116704"/>
    <lineage>
        <taxon>Bacteria</taxon>
        <taxon>Pseudomonadati</taxon>
        <taxon>Pseudomonadota</taxon>
        <taxon>Alphaproteobacteria</taxon>
        <taxon>Sphingomonadales</taxon>
        <taxon>Sphingomonadaceae</taxon>
        <taxon>Allosphingosinicella</taxon>
    </lineage>
</organism>
<dbReference type="EMBL" id="PXYI01000001">
    <property type="protein sequence ID" value="PSJ42991.1"/>
    <property type="molecule type" value="Genomic_DNA"/>
</dbReference>
<gene>
    <name evidence="1" type="ORF">C7I55_00850</name>
</gene>
<accession>A0A2P7QYE4</accession>
<reference evidence="1 2" key="1">
    <citation type="submission" date="2018-03" db="EMBL/GenBank/DDBJ databases">
        <title>The draft genome of Sphingosinicella sp. GL-C-18.</title>
        <authorList>
            <person name="Liu L."/>
            <person name="Li L."/>
            <person name="Liang L."/>
            <person name="Zhang X."/>
            <person name="Wang T."/>
        </authorList>
    </citation>
    <scope>NUCLEOTIDE SEQUENCE [LARGE SCALE GENOMIC DNA]</scope>
    <source>
        <strain evidence="1 2">GL-C-18</strain>
    </source>
</reference>
<proteinExistence type="predicted"/>
<dbReference type="Proteomes" id="UP000241167">
    <property type="component" value="Unassembled WGS sequence"/>
</dbReference>
<sequence length="93" mass="10409">MYKLADLVDYPDGRLDHLFVRPLGPQLWAVSKIRDGACTSEWQTVVSPEVLRGIGVDLTHLIAAREAFRSRVVRRRTPLSSTSGRNRPLGPRG</sequence>
<comment type="caution">
    <text evidence="1">The sequence shown here is derived from an EMBL/GenBank/DDBJ whole genome shotgun (WGS) entry which is preliminary data.</text>
</comment>